<dbReference type="InterPro" id="IPR032675">
    <property type="entry name" value="LRR_dom_sf"/>
</dbReference>
<dbReference type="EMBL" id="BAABHF010000017">
    <property type="protein sequence ID" value="GAA4492245.1"/>
    <property type="molecule type" value="Genomic_DNA"/>
</dbReference>
<dbReference type="SUPFAM" id="SSF52540">
    <property type="entry name" value="P-loop containing nucleoside triphosphate hydrolases"/>
    <property type="match status" value="1"/>
</dbReference>
<dbReference type="InterPro" id="IPR027417">
    <property type="entry name" value="P-loop_NTPase"/>
</dbReference>
<dbReference type="Pfam" id="PF22733">
    <property type="entry name" value="NNH1"/>
    <property type="match status" value="1"/>
</dbReference>
<evidence type="ECO:0000259" key="3">
    <source>
        <dbReference type="PROSITE" id="PS50837"/>
    </source>
</evidence>
<organism evidence="4 5">
    <name type="scientific">Actinoallomurus oryzae</name>
    <dbReference type="NCBI Taxonomy" id="502180"/>
    <lineage>
        <taxon>Bacteria</taxon>
        <taxon>Bacillati</taxon>
        <taxon>Actinomycetota</taxon>
        <taxon>Actinomycetes</taxon>
        <taxon>Streptosporangiales</taxon>
        <taxon>Thermomonosporaceae</taxon>
        <taxon>Actinoallomurus</taxon>
    </lineage>
</organism>
<accession>A0ABP8PVX0</accession>
<evidence type="ECO:0000313" key="5">
    <source>
        <dbReference type="Proteomes" id="UP001500503"/>
    </source>
</evidence>
<protein>
    <submittedName>
        <fullName evidence="4">NACHT domain-containing protein</fullName>
    </submittedName>
</protein>
<dbReference type="PROSITE" id="PS50837">
    <property type="entry name" value="NACHT"/>
    <property type="match status" value="1"/>
</dbReference>
<dbReference type="InterPro" id="IPR007111">
    <property type="entry name" value="NACHT_NTPase"/>
</dbReference>
<dbReference type="Proteomes" id="UP001500503">
    <property type="component" value="Unassembled WGS sequence"/>
</dbReference>
<keyword evidence="2" id="KW-0067">ATP-binding</keyword>
<evidence type="ECO:0000256" key="1">
    <source>
        <dbReference type="ARBA" id="ARBA00022741"/>
    </source>
</evidence>
<dbReference type="Pfam" id="PF05729">
    <property type="entry name" value="NACHT"/>
    <property type="match status" value="1"/>
</dbReference>
<gene>
    <name evidence="4" type="ORF">GCM10023191_027920</name>
</gene>
<dbReference type="Gene3D" id="3.40.50.300">
    <property type="entry name" value="P-loop containing nucleotide triphosphate hydrolases"/>
    <property type="match status" value="1"/>
</dbReference>
<comment type="caution">
    <text evidence="4">The sequence shown here is derived from an EMBL/GenBank/DDBJ whole genome shotgun (WGS) entry which is preliminary data.</text>
</comment>
<name>A0ABP8PVX0_9ACTN</name>
<evidence type="ECO:0000256" key="2">
    <source>
        <dbReference type="ARBA" id="ARBA00022840"/>
    </source>
</evidence>
<keyword evidence="1" id="KW-0547">Nucleotide-binding</keyword>
<keyword evidence="5" id="KW-1185">Reference proteome</keyword>
<dbReference type="PANTHER" id="PTHR46844:SF1">
    <property type="entry name" value="SLR5058 PROTEIN"/>
    <property type="match status" value="1"/>
</dbReference>
<dbReference type="PANTHER" id="PTHR46844">
    <property type="entry name" value="SLR5058 PROTEIN"/>
    <property type="match status" value="1"/>
</dbReference>
<feature type="domain" description="NACHT" evidence="3">
    <location>
        <begin position="328"/>
        <end position="664"/>
    </location>
</feature>
<dbReference type="InterPro" id="IPR054547">
    <property type="entry name" value="NNH1"/>
</dbReference>
<sequence>MAGRAALRGTRGLRRVWAGVCARVLLFLDNALTLWLREAWMTLETAAVAVGKALGSHLAQAWLTARAGERDRGKDLIELTRARFPDRIARRRFERQVADVADQFAERLLAVCGHEYGGLDEGGKAAALAEVVLTLSDADLSDRALFAADLDPARVAARIRAGLPQRRIEAQLGHTGARLYDVVLDECCDCFVRIVQQLPLFGPRASTEALARLSSVSEQVELLLARLPVRTLDAPEGAATDEAFRRRYLEHISVTLDVLELFGVRVERYRPRTTLSVAYISLSVSAGDPTGDRRRRTIRTPHLDEWRTREREPGEATLRVEAALARAPLTLIRGEAGSGKSTLLRWLAISAARGTFTGDLAEWNGRVPFLIKLRSHTGRALPPPERFLEGVADSIAGLMPAGWVHRRLQDGRVLLMVDGVDELPSAQRRAVRPWLAGLIAQYPGLRVVVTSRPAAAGADWLGAEGFTTALLERMTPDDIKALIRHWHAAVRDAGDLPCAPEQLPGFEAALLARMESAPHLRALAGSPLLAAMLCALNLDREKQLPRDRMGLYAAALELLLERRDVERQIQADDGITLQRAHKLLILQELAWRLSITGRTELPRDAVIRRTAEKLAAMPSAPGDAEAVLAHLLERSGVLREPVPGRIDFVHRTVQEYLTAKQFADDGDLEPLVAQAHKDQWHETIIMAAGHANAPQRAELLGGLLARARAEPRNARRLKLLVAGCLETLPAIPGELRGDIENCLDDLVPPRDLASARSLSNVGEPILDRLPRTPDGLSAAAARAVVRTAWLVNGPGALDLLAGYGADPREEVQEELVKGWEYFDADRYASEVLADAPLIAGSLRLSEPRLLPAARHLRRLTSLHLDPQVMDDLSLLSDLDKPFTRLSIHGLRSGGLEPLTAYAETLEDLTVSTEASVEDFTPLHRLRRLHALALTAHGITDLHFVRGLPELRQLLLGRLTNVTDLSPLREQGSLTSLTLTNCHALEDIRDLPVPRSLTQLALRASSLSTGLETLAERMPRVRTLLLNHSPRLEDLGQLVPLNPRELGLWGCRAITDFTPLAQMRGLTFLDLEDTNIADLTPIGELAQLKTLWLRACENVTDLAPLAALPELSELFIANIAPGVDLAPLADNRHVTVYVRKRQDVRNATSLGRRLRAD</sequence>
<evidence type="ECO:0000313" key="4">
    <source>
        <dbReference type="EMBL" id="GAA4492245.1"/>
    </source>
</evidence>
<reference evidence="5" key="1">
    <citation type="journal article" date="2019" name="Int. J. Syst. Evol. Microbiol.">
        <title>The Global Catalogue of Microorganisms (GCM) 10K type strain sequencing project: providing services to taxonomists for standard genome sequencing and annotation.</title>
        <authorList>
            <consortium name="The Broad Institute Genomics Platform"/>
            <consortium name="The Broad Institute Genome Sequencing Center for Infectious Disease"/>
            <person name="Wu L."/>
            <person name="Ma J."/>
        </authorList>
    </citation>
    <scope>NUCLEOTIDE SEQUENCE [LARGE SCALE GENOMIC DNA]</scope>
    <source>
        <strain evidence="5">JCM 17933</strain>
    </source>
</reference>
<dbReference type="Gene3D" id="3.80.10.10">
    <property type="entry name" value="Ribonuclease Inhibitor"/>
    <property type="match status" value="1"/>
</dbReference>
<dbReference type="SUPFAM" id="SSF52058">
    <property type="entry name" value="L domain-like"/>
    <property type="match status" value="1"/>
</dbReference>
<proteinExistence type="predicted"/>